<dbReference type="GO" id="GO:0033615">
    <property type="term" value="P:mitochondrial proton-transporting ATP synthase complex assembly"/>
    <property type="evidence" value="ECO:0007669"/>
    <property type="project" value="TreeGrafter"/>
</dbReference>
<reference evidence="6" key="1">
    <citation type="journal article" date="2021" name="Sci. Adv.">
        <title>The American lobster genome reveals insights on longevity, neural, and immune adaptations.</title>
        <authorList>
            <person name="Polinski J.M."/>
            <person name="Zimin A.V."/>
            <person name="Clark K.F."/>
            <person name="Kohn A.B."/>
            <person name="Sadowski N."/>
            <person name="Timp W."/>
            <person name="Ptitsyn A."/>
            <person name="Khanna P."/>
            <person name="Romanova D.Y."/>
            <person name="Williams P."/>
            <person name="Greenwood S.J."/>
            <person name="Moroz L.L."/>
            <person name="Walt D.R."/>
            <person name="Bodnar A.G."/>
        </authorList>
    </citation>
    <scope>NUCLEOTIDE SEQUENCE</scope>
    <source>
        <strain evidence="6">GMGI-L3</strain>
    </source>
</reference>
<name>A0A8J5JWF6_HOMAM</name>
<dbReference type="PANTHER" id="PTHR13126">
    <property type="entry name" value="CHAPERONE ATP11"/>
    <property type="match status" value="1"/>
</dbReference>
<dbReference type="Pfam" id="PF06644">
    <property type="entry name" value="ATP11"/>
    <property type="match status" value="1"/>
</dbReference>
<evidence type="ECO:0000256" key="2">
    <source>
        <dbReference type="ARBA" id="ARBA00009116"/>
    </source>
</evidence>
<comment type="similarity">
    <text evidence="2">Belongs to the ATP11 family.</text>
</comment>
<dbReference type="PANTHER" id="PTHR13126:SF0">
    <property type="entry name" value="ATP SYNTHASE MITOCHONDRIAL F1 COMPLEX ASSEMBLY FACTOR 1"/>
    <property type="match status" value="1"/>
</dbReference>
<dbReference type="GO" id="GO:0005739">
    <property type="term" value="C:mitochondrion"/>
    <property type="evidence" value="ECO:0007669"/>
    <property type="project" value="UniProtKB-SubCell"/>
</dbReference>
<dbReference type="EMBL" id="JAHLQT010027705">
    <property type="protein sequence ID" value="KAG7162554.1"/>
    <property type="molecule type" value="Genomic_DNA"/>
</dbReference>
<accession>A0A8J5JWF6</accession>
<organism evidence="6 7">
    <name type="scientific">Homarus americanus</name>
    <name type="common">American lobster</name>
    <dbReference type="NCBI Taxonomy" id="6706"/>
    <lineage>
        <taxon>Eukaryota</taxon>
        <taxon>Metazoa</taxon>
        <taxon>Ecdysozoa</taxon>
        <taxon>Arthropoda</taxon>
        <taxon>Crustacea</taxon>
        <taxon>Multicrustacea</taxon>
        <taxon>Malacostraca</taxon>
        <taxon>Eumalacostraca</taxon>
        <taxon>Eucarida</taxon>
        <taxon>Decapoda</taxon>
        <taxon>Pleocyemata</taxon>
        <taxon>Astacidea</taxon>
        <taxon>Nephropoidea</taxon>
        <taxon>Nephropidae</taxon>
        <taxon>Homarus</taxon>
    </lineage>
</organism>
<feature type="region of interest" description="Disordered" evidence="5">
    <location>
        <begin position="73"/>
        <end position="98"/>
    </location>
</feature>
<comment type="caution">
    <text evidence="6">The sequence shown here is derived from an EMBL/GenBank/DDBJ whole genome shotgun (WGS) entry which is preliminary data.</text>
</comment>
<keyword evidence="7" id="KW-1185">Reference proteome</keyword>
<keyword evidence="4" id="KW-0496">Mitochondrion</keyword>
<evidence type="ECO:0000313" key="6">
    <source>
        <dbReference type="EMBL" id="KAG7162554.1"/>
    </source>
</evidence>
<evidence type="ECO:0000256" key="3">
    <source>
        <dbReference type="ARBA" id="ARBA00022946"/>
    </source>
</evidence>
<evidence type="ECO:0000256" key="1">
    <source>
        <dbReference type="ARBA" id="ARBA00004173"/>
    </source>
</evidence>
<protein>
    <submittedName>
        <fullName evidence="6">ATP synthase mitochondrial F1 complex assembly factor 1-like</fullName>
    </submittedName>
</protein>
<evidence type="ECO:0000256" key="5">
    <source>
        <dbReference type="SAM" id="MobiDB-lite"/>
    </source>
</evidence>
<dbReference type="AlphaFoldDB" id="A0A8J5JWF6"/>
<evidence type="ECO:0000256" key="4">
    <source>
        <dbReference type="ARBA" id="ARBA00023128"/>
    </source>
</evidence>
<dbReference type="OrthoDB" id="16535at2759"/>
<comment type="subcellular location">
    <subcellularLocation>
        <location evidence="1">Mitochondrion</location>
    </subcellularLocation>
</comment>
<gene>
    <name evidence="6" type="primary">ATPaseF1-L</name>
    <name evidence="6" type="ORF">Hamer_G008118</name>
</gene>
<proteinExistence type="inferred from homology"/>
<evidence type="ECO:0000313" key="7">
    <source>
        <dbReference type="Proteomes" id="UP000747542"/>
    </source>
</evidence>
<keyword evidence="3" id="KW-0809">Transit peptide</keyword>
<dbReference type="InterPro" id="IPR010591">
    <property type="entry name" value="ATP11"/>
</dbReference>
<sequence length="286" mass="32992">MNRLSRGCCLLGRRSWSIMSKQPVSTSSYAMVMAIEDLEKNPYFEKYAGKIAMLQKESPEEFLEKFAKHKELKKSQPGGHGFTEVAKKSKETTSKGAYGFTPQKKLESVMKMDLLKDKHNDEIKYIWTEHFRHKDAVSAVIPAATYDKLHETALKYTTFLFPLPRDKGYEFIVAQFAAHEVHFTSLINYQAHREDAPECLTLVHYPDLKEERGIVFMHGDYDKNTINAFEAQFLVNQLQLYYGGGNKTKTALLQKFHEAPEQFKHMELVDQLEKLDLSVLSPQDKK</sequence>
<dbReference type="Proteomes" id="UP000747542">
    <property type="component" value="Unassembled WGS sequence"/>
</dbReference>